<proteinExistence type="predicted"/>
<organism evidence="2 3">
    <name type="scientific">Panagrolaimus davidi</name>
    <dbReference type="NCBI Taxonomy" id="227884"/>
    <lineage>
        <taxon>Eukaryota</taxon>
        <taxon>Metazoa</taxon>
        <taxon>Ecdysozoa</taxon>
        <taxon>Nematoda</taxon>
        <taxon>Chromadorea</taxon>
        <taxon>Rhabditida</taxon>
        <taxon>Tylenchina</taxon>
        <taxon>Panagrolaimomorpha</taxon>
        <taxon>Panagrolaimoidea</taxon>
        <taxon>Panagrolaimidae</taxon>
        <taxon>Panagrolaimus</taxon>
    </lineage>
</organism>
<protein>
    <submittedName>
        <fullName evidence="3">Uncharacterized protein</fullName>
    </submittedName>
</protein>
<sequence>MPNLRTLSRANSDERKSSISPLASPTTPSSEEKTVLEKPKPPTKTNVAIAIKAALEAATAETPESSHTSSTEIIPREGEGNEAAVEAIEADYDPHPSKDVLPITRALVPHRQLNPEYPEAPHGWQLLMWTIRKVGKFLKKHDENHHEKDWEVIHHKH</sequence>
<dbReference type="AlphaFoldDB" id="A0A914Q8G7"/>
<name>A0A914Q8G7_9BILA</name>
<feature type="compositionally biased region" description="Polar residues" evidence="1">
    <location>
        <begin position="18"/>
        <end position="29"/>
    </location>
</feature>
<keyword evidence="2" id="KW-1185">Reference proteome</keyword>
<evidence type="ECO:0000313" key="2">
    <source>
        <dbReference type="Proteomes" id="UP000887578"/>
    </source>
</evidence>
<feature type="region of interest" description="Disordered" evidence="1">
    <location>
        <begin position="1"/>
        <end position="79"/>
    </location>
</feature>
<feature type="compositionally biased region" description="Polar residues" evidence="1">
    <location>
        <begin position="1"/>
        <end position="10"/>
    </location>
</feature>
<feature type="compositionally biased region" description="Low complexity" evidence="1">
    <location>
        <begin position="48"/>
        <end position="73"/>
    </location>
</feature>
<reference evidence="3" key="1">
    <citation type="submission" date="2022-11" db="UniProtKB">
        <authorList>
            <consortium name="WormBaseParasite"/>
        </authorList>
    </citation>
    <scope>IDENTIFICATION</scope>
</reference>
<dbReference type="Proteomes" id="UP000887578">
    <property type="component" value="Unplaced"/>
</dbReference>
<evidence type="ECO:0000313" key="3">
    <source>
        <dbReference type="WBParaSite" id="PDA_v2.g25366.t1"/>
    </source>
</evidence>
<feature type="compositionally biased region" description="Basic and acidic residues" evidence="1">
    <location>
        <begin position="30"/>
        <end position="40"/>
    </location>
</feature>
<evidence type="ECO:0000256" key="1">
    <source>
        <dbReference type="SAM" id="MobiDB-lite"/>
    </source>
</evidence>
<dbReference type="WBParaSite" id="PDA_v2.g25366.t1">
    <property type="protein sequence ID" value="PDA_v2.g25366.t1"/>
    <property type="gene ID" value="PDA_v2.g25366"/>
</dbReference>
<accession>A0A914Q8G7</accession>